<evidence type="ECO:0000256" key="2">
    <source>
        <dbReference type="ARBA" id="ARBA00012438"/>
    </source>
</evidence>
<keyword evidence="7" id="KW-0812">Transmembrane</keyword>
<dbReference type="GO" id="GO:0016036">
    <property type="term" value="P:cellular response to phosphate starvation"/>
    <property type="evidence" value="ECO:0007669"/>
    <property type="project" value="TreeGrafter"/>
</dbReference>
<dbReference type="InterPro" id="IPR005467">
    <property type="entry name" value="His_kinase_dom"/>
</dbReference>
<dbReference type="Proteomes" id="UP000276953">
    <property type="component" value="Unassembled WGS sequence"/>
</dbReference>
<dbReference type="Gene3D" id="1.10.287.130">
    <property type="match status" value="1"/>
</dbReference>
<dbReference type="AlphaFoldDB" id="A0A3S0N8C8"/>
<feature type="domain" description="Histidine kinase" evidence="8">
    <location>
        <begin position="124"/>
        <end position="327"/>
    </location>
</feature>
<dbReference type="Gene3D" id="3.30.565.10">
    <property type="entry name" value="Histidine kinase-like ATPase, C-terminal domain"/>
    <property type="match status" value="1"/>
</dbReference>
<dbReference type="EC" id="2.7.13.3" evidence="2"/>
<evidence type="ECO:0000256" key="6">
    <source>
        <dbReference type="ARBA" id="ARBA00023012"/>
    </source>
</evidence>
<dbReference type="InterPro" id="IPR004358">
    <property type="entry name" value="Sig_transdc_His_kin-like_C"/>
</dbReference>
<feature type="transmembrane region" description="Helical" evidence="7">
    <location>
        <begin position="41"/>
        <end position="61"/>
    </location>
</feature>
<keyword evidence="5" id="KW-0418">Kinase</keyword>
<evidence type="ECO:0000256" key="7">
    <source>
        <dbReference type="SAM" id="Phobius"/>
    </source>
</evidence>
<gene>
    <name evidence="9" type="ORF">EJ377_04085</name>
</gene>
<dbReference type="CDD" id="cd00082">
    <property type="entry name" value="HisKA"/>
    <property type="match status" value="1"/>
</dbReference>
<keyword evidence="3" id="KW-0597">Phosphoprotein</keyword>
<evidence type="ECO:0000256" key="4">
    <source>
        <dbReference type="ARBA" id="ARBA00022679"/>
    </source>
</evidence>
<accession>A0A3S0N8C8</accession>
<dbReference type="SUPFAM" id="SSF55874">
    <property type="entry name" value="ATPase domain of HSP90 chaperone/DNA topoisomerase II/histidine kinase"/>
    <property type="match status" value="1"/>
</dbReference>
<comment type="caution">
    <text evidence="9">The sequence shown here is derived from an EMBL/GenBank/DDBJ whole genome shotgun (WGS) entry which is preliminary data.</text>
</comment>
<dbReference type="SUPFAM" id="SSF47384">
    <property type="entry name" value="Homodimeric domain of signal transducing histidine kinase"/>
    <property type="match status" value="1"/>
</dbReference>
<protein>
    <recommendedName>
        <fullName evidence="2">histidine kinase</fullName>
        <ecNumber evidence="2">2.7.13.3</ecNumber>
    </recommendedName>
</protein>
<dbReference type="GO" id="GO:0005886">
    <property type="term" value="C:plasma membrane"/>
    <property type="evidence" value="ECO:0007669"/>
    <property type="project" value="TreeGrafter"/>
</dbReference>
<dbReference type="CDD" id="cd00075">
    <property type="entry name" value="HATPase"/>
    <property type="match status" value="1"/>
</dbReference>
<dbReference type="Pfam" id="PF00512">
    <property type="entry name" value="HisKA"/>
    <property type="match status" value="1"/>
</dbReference>
<dbReference type="InterPro" id="IPR036097">
    <property type="entry name" value="HisK_dim/P_sf"/>
</dbReference>
<dbReference type="PANTHER" id="PTHR45453:SF1">
    <property type="entry name" value="PHOSPHATE REGULON SENSOR PROTEIN PHOR"/>
    <property type="match status" value="1"/>
</dbReference>
<keyword evidence="6" id="KW-0902">Two-component regulatory system</keyword>
<dbReference type="InterPro" id="IPR003594">
    <property type="entry name" value="HATPase_dom"/>
</dbReference>
<dbReference type="SMART" id="SM00387">
    <property type="entry name" value="HATPase_c"/>
    <property type="match status" value="1"/>
</dbReference>
<evidence type="ECO:0000313" key="9">
    <source>
        <dbReference type="EMBL" id="RTZ49601.1"/>
    </source>
</evidence>
<keyword evidence="7" id="KW-1133">Transmembrane helix</keyword>
<reference evidence="9 10" key="1">
    <citation type="submission" date="2018-12" db="EMBL/GenBank/DDBJ databases">
        <title>Draft Genome Sequence of Chryseobacterium arthrosphaerae strain ED882-96 Isolated from the Blood of a Patient with Liver Cirrhosis in Taiwan.</title>
        <authorList>
            <person name="Lin J.-N."/>
            <person name="Lai C.-H."/>
            <person name="Yang C.-H."/>
            <person name="Huang Y.-H."/>
        </authorList>
    </citation>
    <scope>NUCLEOTIDE SEQUENCE [LARGE SCALE GENOMIC DNA]</scope>
    <source>
        <strain evidence="9 10">ED882-96</strain>
    </source>
</reference>
<dbReference type="PANTHER" id="PTHR45453">
    <property type="entry name" value="PHOSPHATE REGULON SENSOR PROTEIN PHOR"/>
    <property type="match status" value="1"/>
</dbReference>
<dbReference type="FunFam" id="3.30.565.10:FF:000006">
    <property type="entry name" value="Sensor histidine kinase WalK"/>
    <property type="match status" value="1"/>
</dbReference>
<dbReference type="InterPro" id="IPR050351">
    <property type="entry name" value="BphY/WalK/GraS-like"/>
</dbReference>
<evidence type="ECO:0000313" key="10">
    <source>
        <dbReference type="Proteomes" id="UP000276953"/>
    </source>
</evidence>
<comment type="catalytic activity">
    <reaction evidence="1">
        <text>ATP + protein L-histidine = ADP + protein N-phospho-L-histidine.</text>
        <dbReference type="EC" id="2.7.13.3"/>
    </reaction>
</comment>
<evidence type="ECO:0000259" key="8">
    <source>
        <dbReference type="PROSITE" id="PS50109"/>
    </source>
</evidence>
<keyword evidence="4" id="KW-0808">Transferase</keyword>
<evidence type="ECO:0000256" key="3">
    <source>
        <dbReference type="ARBA" id="ARBA00022553"/>
    </source>
</evidence>
<evidence type="ECO:0000256" key="1">
    <source>
        <dbReference type="ARBA" id="ARBA00000085"/>
    </source>
</evidence>
<proteinExistence type="predicted"/>
<dbReference type="InterPro" id="IPR036890">
    <property type="entry name" value="HATPase_C_sf"/>
</dbReference>
<dbReference type="GO" id="GO:0000155">
    <property type="term" value="F:phosphorelay sensor kinase activity"/>
    <property type="evidence" value="ECO:0007669"/>
    <property type="project" value="InterPro"/>
</dbReference>
<sequence length="348" mass="39948">MKFYRLTLVASCLLTLVMLFLVVVFDSLKDIYYETPLFKTGLLICIVLIFIINCVVLELLFNYYGRKQVKGLSGILPQEIVHDHDENITIKELGERFSDLNQQKVTEIDMMKEMESYRKEYIGNVSHELKTPLFSIQGYVETLRDGGVDNLTIRDKYLERIDKSVERLIAIVTDLDMINRLEAGEINLTVSRFDVNLLIKEIFDLLDLEAEKRNTTLQIQTLHPQIFVEADKQKISQVFINLISNAIHYANRQEAKVIVKTSILKNKVLIEVIDNGMGIKSEILPRIFERFYRVETSRSRREGGSGLGLAIVKHILEAHNENITVESVYLEGRNSVLCSKKANNSGKM</sequence>
<dbReference type="GO" id="GO:0004721">
    <property type="term" value="F:phosphoprotein phosphatase activity"/>
    <property type="evidence" value="ECO:0007669"/>
    <property type="project" value="TreeGrafter"/>
</dbReference>
<keyword evidence="7" id="KW-0472">Membrane</keyword>
<evidence type="ECO:0000256" key="5">
    <source>
        <dbReference type="ARBA" id="ARBA00022777"/>
    </source>
</evidence>
<dbReference type="InterPro" id="IPR003661">
    <property type="entry name" value="HisK_dim/P_dom"/>
</dbReference>
<dbReference type="EMBL" id="RYFC01000001">
    <property type="protein sequence ID" value="RTZ49601.1"/>
    <property type="molecule type" value="Genomic_DNA"/>
</dbReference>
<dbReference type="PROSITE" id="PS50109">
    <property type="entry name" value="HIS_KIN"/>
    <property type="match status" value="1"/>
</dbReference>
<dbReference type="Pfam" id="PF02518">
    <property type="entry name" value="HATPase_c"/>
    <property type="match status" value="1"/>
</dbReference>
<dbReference type="SMART" id="SM00388">
    <property type="entry name" value="HisKA"/>
    <property type="match status" value="1"/>
</dbReference>
<dbReference type="PRINTS" id="PR00344">
    <property type="entry name" value="BCTRLSENSOR"/>
</dbReference>
<organism evidence="9 10">
    <name type="scientific">Chryseobacterium arthrosphaerae</name>
    <dbReference type="NCBI Taxonomy" id="651561"/>
    <lineage>
        <taxon>Bacteria</taxon>
        <taxon>Pseudomonadati</taxon>
        <taxon>Bacteroidota</taxon>
        <taxon>Flavobacteriia</taxon>
        <taxon>Flavobacteriales</taxon>
        <taxon>Weeksellaceae</taxon>
        <taxon>Chryseobacterium group</taxon>
        <taxon>Chryseobacterium</taxon>
    </lineage>
</organism>
<name>A0A3S0N8C8_9FLAO</name>